<evidence type="ECO:0000256" key="1">
    <source>
        <dbReference type="SAM" id="MobiDB-lite"/>
    </source>
</evidence>
<evidence type="ECO:0000313" key="3">
    <source>
        <dbReference type="Proteomes" id="UP000002139"/>
    </source>
</evidence>
<feature type="compositionally biased region" description="Low complexity" evidence="1">
    <location>
        <begin position="50"/>
        <end position="74"/>
    </location>
</feature>
<feature type="region of interest" description="Disordered" evidence="1">
    <location>
        <begin position="300"/>
        <end position="321"/>
    </location>
</feature>
<proteinExistence type="predicted"/>
<dbReference type="AlphaFoldDB" id="A9F8A8"/>
<dbReference type="Proteomes" id="UP000002139">
    <property type="component" value="Chromosome"/>
</dbReference>
<keyword evidence="3" id="KW-1185">Reference proteome</keyword>
<dbReference type="OrthoDB" id="5517412at2"/>
<sequence>MSGSVSHVGESGLGRSKAAATLAALGLLAATGLVCGAVALRDPTAVTALEGGASASPSPSPAAAPSSSGRESSSAPPPEPAPALAPAEPEAPAKAPPARAQPAEIEGAQAAGSAALGSLAQRYPEDPAVLRALAVAQAREKAMAAALLTAQRLFEVAPEEVGNDELKQIILRAANGTPDLALTAFDLMAKHMGSRGPDLLYEVVTAPKFGDWPRDHASTRLMESSVRQLASPALLVADDLRRLTDCPTKAMLARAREEGDVRALHYIKALGTPQPCRGHRTRKCLRCGPLQKELRATASAIEKRKNEKAAAAAPPAASAAR</sequence>
<feature type="compositionally biased region" description="Low complexity" evidence="1">
    <location>
        <begin position="84"/>
        <end position="107"/>
    </location>
</feature>
<dbReference type="KEGG" id="scl:sce4476"/>
<accession>A9F8A8</accession>
<reference evidence="2 3" key="1">
    <citation type="journal article" date="2007" name="Nat. Biotechnol.">
        <title>Complete genome sequence of the myxobacterium Sorangium cellulosum.</title>
        <authorList>
            <person name="Schneiker S."/>
            <person name="Perlova O."/>
            <person name="Kaiser O."/>
            <person name="Gerth K."/>
            <person name="Alici A."/>
            <person name="Altmeyer M.O."/>
            <person name="Bartels D."/>
            <person name="Bekel T."/>
            <person name="Beyer S."/>
            <person name="Bode E."/>
            <person name="Bode H.B."/>
            <person name="Bolten C.J."/>
            <person name="Choudhuri J.V."/>
            <person name="Doss S."/>
            <person name="Elnakady Y.A."/>
            <person name="Frank B."/>
            <person name="Gaigalat L."/>
            <person name="Goesmann A."/>
            <person name="Groeger C."/>
            <person name="Gross F."/>
            <person name="Jelsbak L."/>
            <person name="Jelsbak L."/>
            <person name="Kalinowski J."/>
            <person name="Kegler C."/>
            <person name="Knauber T."/>
            <person name="Konietzny S."/>
            <person name="Kopp M."/>
            <person name="Krause L."/>
            <person name="Krug D."/>
            <person name="Linke B."/>
            <person name="Mahmud T."/>
            <person name="Martinez-Arias R."/>
            <person name="McHardy A.C."/>
            <person name="Merai M."/>
            <person name="Meyer F."/>
            <person name="Mormann S."/>
            <person name="Munoz-Dorado J."/>
            <person name="Perez J."/>
            <person name="Pradella S."/>
            <person name="Rachid S."/>
            <person name="Raddatz G."/>
            <person name="Rosenau F."/>
            <person name="Rueckert C."/>
            <person name="Sasse F."/>
            <person name="Scharfe M."/>
            <person name="Schuster S.C."/>
            <person name="Suen G."/>
            <person name="Treuner-Lange A."/>
            <person name="Velicer G.J."/>
            <person name="Vorholter F.-J."/>
            <person name="Weissman K.J."/>
            <person name="Welch R.D."/>
            <person name="Wenzel S.C."/>
            <person name="Whitworth D.E."/>
            <person name="Wilhelm S."/>
            <person name="Wittmann C."/>
            <person name="Bloecker H."/>
            <person name="Puehler A."/>
            <person name="Mueller R."/>
        </authorList>
    </citation>
    <scope>NUCLEOTIDE SEQUENCE [LARGE SCALE GENOMIC DNA]</scope>
    <source>
        <strain evidence="3">So ce56</strain>
    </source>
</reference>
<feature type="region of interest" description="Disordered" evidence="1">
    <location>
        <begin position="50"/>
        <end position="107"/>
    </location>
</feature>
<dbReference type="RefSeq" id="WP_012237108.1">
    <property type="nucleotide sequence ID" value="NC_010162.1"/>
</dbReference>
<gene>
    <name evidence="2" type="ordered locus">sce4476</name>
</gene>
<name>A9F8A8_SORC5</name>
<dbReference type="HOGENOM" id="CLU_849664_0_0_7"/>
<evidence type="ECO:0000313" key="2">
    <source>
        <dbReference type="EMBL" id="CAN94639.1"/>
    </source>
</evidence>
<dbReference type="EMBL" id="AM746676">
    <property type="protein sequence ID" value="CAN94639.1"/>
    <property type="molecule type" value="Genomic_DNA"/>
</dbReference>
<protein>
    <submittedName>
        <fullName evidence="2">Uncharacterized protein</fullName>
    </submittedName>
</protein>
<dbReference type="BioCyc" id="SCEL448385:SCE_RS22960-MONOMER"/>
<feature type="compositionally biased region" description="Low complexity" evidence="1">
    <location>
        <begin position="309"/>
        <end position="321"/>
    </location>
</feature>
<organism evidence="2 3">
    <name type="scientific">Sorangium cellulosum (strain So ce56)</name>
    <name type="common">Polyangium cellulosum (strain So ce56)</name>
    <dbReference type="NCBI Taxonomy" id="448385"/>
    <lineage>
        <taxon>Bacteria</taxon>
        <taxon>Pseudomonadati</taxon>
        <taxon>Myxococcota</taxon>
        <taxon>Polyangia</taxon>
        <taxon>Polyangiales</taxon>
        <taxon>Polyangiaceae</taxon>
        <taxon>Sorangium</taxon>
    </lineage>
</organism>